<dbReference type="STRING" id="318161.Sden_1424"/>
<keyword evidence="1" id="KW-0812">Transmembrane</keyword>
<dbReference type="EMBL" id="CP000302">
    <property type="protein sequence ID" value="ABE54710.1"/>
    <property type="molecule type" value="Genomic_DNA"/>
</dbReference>
<reference evidence="2 3" key="1">
    <citation type="submission" date="2006-03" db="EMBL/GenBank/DDBJ databases">
        <title>Complete sequence of Shewanella denitrificans OS217.</title>
        <authorList>
            <consortium name="US DOE Joint Genome Institute"/>
            <person name="Copeland A."/>
            <person name="Lucas S."/>
            <person name="Lapidus A."/>
            <person name="Barry K."/>
            <person name="Detter J.C."/>
            <person name="Glavina del Rio T."/>
            <person name="Hammon N."/>
            <person name="Israni S."/>
            <person name="Dalin E."/>
            <person name="Tice H."/>
            <person name="Pitluck S."/>
            <person name="Brettin T."/>
            <person name="Bruce D."/>
            <person name="Han C."/>
            <person name="Tapia R."/>
            <person name="Gilna P."/>
            <person name="Kiss H."/>
            <person name="Schmutz J."/>
            <person name="Larimer F."/>
            <person name="Land M."/>
            <person name="Hauser L."/>
            <person name="Kyrpides N."/>
            <person name="Lykidis A."/>
            <person name="Richardson P."/>
        </authorList>
    </citation>
    <scope>NUCLEOTIDE SEQUENCE [LARGE SCALE GENOMIC DNA]</scope>
    <source>
        <strain evidence="3">OS217 / ATCC BAA-1090 / DSM 15013</strain>
    </source>
</reference>
<keyword evidence="1" id="KW-1133">Transmembrane helix</keyword>
<feature type="transmembrane region" description="Helical" evidence="1">
    <location>
        <begin position="21"/>
        <end position="40"/>
    </location>
</feature>
<feature type="transmembrane region" description="Helical" evidence="1">
    <location>
        <begin position="130"/>
        <end position="149"/>
    </location>
</feature>
<feature type="transmembrane region" description="Helical" evidence="1">
    <location>
        <begin position="99"/>
        <end position="118"/>
    </location>
</feature>
<dbReference type="RefSeq" id="WP_011495868.1">
    <property type="nucleotide sequence ID" value="NC_007954.1"/>
</dbReference>
<keyword evidence="1" id="KW-0472">Membrane</keyword>
<proteinExistence type="predicted"/>
<sequence length="165" mass="18619">MSNKDKLFEFLRGVSFREFTLAVDFFISGCILYFYVKSLYYGTAEQLESATWLSGLLLEVIIYSIVLSIVSYLSLTFISDDELSKPLDVREKQISLVGYKYSAIILQVGVVMAIFQYNMAAQSIEGVRDLMPHLPLHVMVVAFLLAELANYGAQIVKGRSGEIYE</sequence>
<dbReference type="HOGENOM" id="CLU_1650704_0_0_6"/>
<dbReference type="eggNOG" id="ENOG5032QYI">
    <property type="taxonomic scope" value="Bacteria"/>
</dbReference>
<evidence type="ECO:0000256" key="1">
    <source>
        <dbReference type="SAM" id="Phobius"/>
    </source>
</evidence>
<dbReference type="Proteomes" id="UP000001982">
    <property type="component" value="Chromosome"/>
</dbReference>
<evidence type="ECO:0000313" key="3">
    <source>
        <dbReference type="Proteomes" id="UP000001982"/>
    </source>
</evidence>
<dbReference type="OrthoDB" id="6291006at2"/>
<protein>
    <submittedName>
        <fullName evidence="2">Uncharacterized protein</fullName>
    </submittedName>
</protein>
<organism evidence="2 3">
    <name type="scientific">Shewanella denitrificans (strain OS217 / ATCC BAA-1090 / DSM 15013)</name>
    <dbReference type="NCBI Taxonomy" id="318161"/>
    <lineage>
        <taxon>Bacteria</taxon>
        <taxon>Pseudomonadati</taxon>
        <taxon>Pseudomonadota</taxon>
        <taxon>Gammaproteobacteria</taxon>
        <taxon>Alteromonadales</taxon>
        <taxon>Shewanellaceae</taxon>
        <taxon>Shewanella</taxon>
    </lineage>
</organism>
<name>Q12PB6_SHEDO</name>
<dbReference type="KEGG" id="sdn:Sden_1424"/>
<gene>
    <name evidence="2" type="ordered locus">Sden_1424</name>
</gene>
<keyword evidence="3" id="KW-1185">Reference proteome</keyword>
<accession>Q12PB6</accession>
<dbReference type="AlphaFoldDB" id="Q12PB6"/>
<evidence type="ECO:0000313" key="2">
    <source>
        <dbReference type="EMBL" id="ABE54710.1"/>
    </source>
</evidence>
<feature type="transmembrane region" description="Helical" evidence="1">
    <location>
        <begin position="60"/>
        <end position="78"/>
    </location>
</feature>